<proteinExistence type="predicted"/>
<dbReference type="CDD" id="cd02440">
    <property type="entry name" value="AdoMet_MTases"/>
    <property type="match status" value="1"/>
</dbReference>
<dbReference type="GO" id="GO:0005737">
    <property type="term" value="C:cytoplasm"/>
    <property type="evidence" value="ECO:0007669"/>
    <property type="project" value="TreeGrafter"/>
</dbReference>
<dbReference type="NCBIfam" id="TIGR01733">
    <property type="entry name" value="AA-adenyl-dom"/>
    <property type="match status" value="1"/>
</dbReference>
<feature type="domain" description="Carrier" evidence="7">
    <location>
        <begin position="1407"/>
        <end position="1486"/>
    </location>
</feature>
<dbReference type="Pfam" id="PF00501">
    <property type="entry name" value="AMP-binding"/>
    <property type="match status" value="1"/>
</dbReference>
<dbReference type="InterPro" id="IPR042099">
    <property type="entry name" value="ANL_N_sf"/>
</dbReference>
<dbReference type="GO" id="GO:0009403">
    <property type="term" value="P:toxin biosynthetic process"/>
    <property type="evidence" value="ECO:0007669"/>
    <property type="project" value="UniProtKB-ARBA"/>
</dbReference>
<dbReference type="SUPFAM" id="SSF53474">
    <property type="entry name" value="alpha/beta-Hydrolases"/>
    <property type="match status" value="1"/>
</dbReference>
<dbReference type="SUPFAM" id="SSF52777">
    <property type="entry name" value="CoA-dependent acyltransferases"/>
    <property type="match status" value="2"/>
</dbReference>
<dbReference type="Gene3D" id="3.30.559.10">
    <property type="entry name" value="Chloramphenicol acetyltransferase-like domain"/>
    <property type="match status" value="1"/>
</dbReference>
<dbReference type="GO" id="GO:0008610">
    <property type="term" value="P:lipid biosynthetic process"/>
    <property type="evidence" value="ECO:0007669"/>
    <property type="project" value="UniProtKB-ARBA"/>
</dbReference>
<keyword evidence="3" id="KW-0596">Phosphopantetheine</keyword>
<dbReference type="FunFam" id="3.30.559.30:FF:000006">
    <property type="entry name" value="Yersiniabactin polyketide/non-ribosomal peptide synthetase"/>
    <property type="match status" value="1"/>
</dbReference>
<evidence type="ECO:0000256" key="2">
    <source>
        <dbReference type="ARBA" id="ARBA00004924"/>
    </source>
</evidence>
<dbReference type="Gene3D" id="3.40.50.12780">
    <property type="entry name" value="N-terminal domain of ligase-like"/>
    <property type="match status" value="1"/>
</dbReference>
<name>A0A318XPH5_9FIRM</name>
<comment type="pathway">
    <text evidence="2">Siderophore biosynthesis.</text>
</comment>
<dbReference type="PANTHER" id="PTHR45527:SF10">
    <property type="entry name" value="PYOCHELIN SYNTHASE PCHF"/>
    <property type="match status" value="1"/>
</dbReference>
<dbReference type="Gene3D" id="1.10.10.1830">
    <property type="entry name" value="Non-ribosomal peptide synthase, adenylation domain"/>
    <property type="match status" value="1"/>
</dbReference>
<dbReference type="RefSeq" id="WP_110460225.1">
    <property type="nucleotide sequence ID" value="NZ_QKMR01000001.1"/>
</dbReference>
<dbReference type="InterPro" id="IPR000873">
    <property type="entry name" value="AMP-dep_synth/lig_dom"/>
</dbReference>
<dbReference type="GO" id="GO:0016874">
    <property type="term" value="F:ligase activity"/>
    <property type="evidence" value="ECO:0007669"/>
    <property type="project" value="UniProtKB-KW"/>
</dbReference>
<dbReference type="InterPro" id="IPR010071">
    <property type="entry name" value="AA_adenyl_dom"/>
</dbReference>
<dbReference type="Pfam" id="PF00550">
    <property type="entry name" value="PP-binding"/>
    <property type="match status" value="1"/>
</dbReference>
<dbReference type="SUPFAM" id="SSF56801">
    <property type="entry name" value="Acetyl-CoA synthetase-like"/>
    <property type="match status" value="1"/>
</dbReference>
<evidence type="ECO:0000256" key="1">
    <source>
        <dbReference type="ARBA" id="ARBA00001957"/>
    </source>
</evidence>
<dbReference type="Gene3D" id="1.10.1200.10">
    <property type="entry name" value="ACP-like"/>
    <property type="match status" value="1"/>
</dbReference>
<dbReference type="OrthoDB" id="9778383at2"/>
<dbReference type="Gene3D" id="3.40.50.1820">
    <property type="entry name" value="alpha/beta hydrolase"/>
    <property type="match status" value="1"/>
</dbReference>
<dbReference type="Gene3D" id="3.40.50.150">
    <property type="entry name" value="Vaccinia Virus protein VP39"/>
    <property type="match status" value="1"/>
</dbReference>
<keyword evidence="4" id="KW-0597">Phosphoprotein</keyword>
<dbReference type="PROSITE" id="PS50075">
    <property type="entry name" value="CARRIER"/>
    <property type="match status" value="1"/>
</dbReference>
<dbReference type="InterPro" id="IPR001031">
    <property type="entry name" value="Thioesterase"/>
</dbReference>
<dbReference type="InterPro" id="IPR057737">
    <property type="entry name" value="Condensation_MtbB-like"/>
</dbReference>
<organism evidence="8 9">
    <name type="scientific">Ruminiclostridium sufflavum DSM 19573</name>
    <dbReference type="NCBI Taxonomy" id="1121337"/>
    <lineage>
        <taxon>Bacteria</taxon>
        <taxon>Bacillati</taxon>
        <taxon>Bacillota</taxon>
        <taxon>Clostridia</taxon>
        <taxon>Eubacteriales</taxon>
        <taxon>Oscillospiraceae</taxon>
        <taxon>Ruminiclostridium</taxon>
    </lineage>
</organism>
<keyword evidence="6" id="KW-0045">Antibiotic biosynthesis</keyword>
<evidence type="ECO:0000256" key="3">
    <source>
        <dbReference type="ARBA" id="ARBA00022450"/>
    </source>
</evidence>
<dbReference type="SUPFAM" id="SSF53335">
    <property type="entry name" value="S-adenosyl-L-methionine-dependent methyltransferases"/>
    <property type="match status" value="1"/>
</dbReference>
<dbReference type="InterPro" id="IPR006162">
    <property type="entry name" value="Ppantetheine_attach_site"/>
</dbReference>
<dbReference type="GO" id="GO:0031177">
    <property type="term" value="F:phosphopantetheine binding"/>
    <property type="evidence" value="ECO:0007669"/>
    <property type="project" value="TreeGrafter"/>
</dbReference>
<sequence>MEFVSAERVLEYCRENNIRLFKEGEKLKYRTIGREMTPQLIDGLKRFKADILQSLEGPPAELYINKTDRYEPFPLSNVQAAYLFGRNDAFQYGGVACHIYLELTYDRLEHIGVKSAWKKLIERHDMLRAVIQQEGSQIVLRQVPELDIPCFKLGAEINAEAEEYIEKMKRRVYQPGEWPMFGIALSEYSKKTVMHFSIEFLIADWTSIWMLLSEFEALYFEPDKELSLPGIQFRDYILYEKEEKKGAGYERDKAYWLEKIEKIPSAPELPLSSRYSEGGAFRRKSLLLPPKSWNSFKDFARKYGVTPTAAVLEVYAHVLERWSGSSRFSLNMTVLSRKPVHPDIGKVVGDFTTLELIEIDHTVKKSFYEAVKNTNKGLFEDLDHNLFSGVEVLRELSRRNKGNPVLMPFVFTSAIGLLGENSRLKGSFEKQGISQTPQVFIDCQVMDGEFGMQANWDYREELFPEEMTEDMFGAFQRLLEELSESEQSWKKTEAVVSLPVWQLDERESVNNTYTETEEKLLYQDFIDNVSKHPGKIAAVDTEGAYTYGELHAMAETIAEKIVKNGGKAGENIAVIMKKSRHQVAAVLGSLYMGGVYVPVEADQAKKRQEEILKDISADIILTAKEYKSRYAPQYKTICIDETEQSGLREKFQIGEHSPEDKAYIIFTSGSTGRPKGVVISHRAAFNTIRDINARFAVGGKDSIFGISKLNFDLSVYDIFGILSAGGTVIYPGHEEYMNPAHWLELLQKYGITVWNSVPALMNMLLSHTENMEIQLNLKKVFLSGDWIPLGMPDRIHKLCPCAEVICMGGATEASIWSIFHIYTGCGKGWSSIPYGIPLANQSFMVLDSRLENCPVWVKGDIYISGKGLAEEYYNDTELTGSRFFKNPATGQRMYRTGDTGRYLPGGRIEFLGREDNQVKIYGHRIELGEIEKAMEAQPQVNTCAVFAENNELGAAVEAAKESQELQGLQKEEFRSLVSGLVPDNSLPKSLNDKELFVLAERNRLSAEAILYSFQQMGLLVKGKSCKESDITDKFTGLPRFRWLIKPWLKSLLDNGLVTFDGSAYTAGEDICRELLEEGWKGLHDCWQASLGDEKINLYIEKNAKNIIPILEGKLDPLGILYPDGSNEYVRALYRDNAITAFLNRCMAEFIVRLSEKRKGRTLRILEIGAGSGATTEILLEAMKGRACEYCYTDISKYFFADARSRFEKCGNVTFRELDINKDIREQGFKPNSYDIVAGAFVLENAHDLEKSMARVEELLAPKGYLLFTAPLREEEWLLASQALMMEEGEDEFRRDIVFMNQHKWKAFLSGYGASEELFCVPEADNIRESKLGLNLFIKPFKQDKAWLDEGQLTENLKELLPEYMIPRNILFVDKMPLTDNGKLDRKQALAMYKDFAGKKQADKTGLPPSSELEKKLAEIFEGTLKCSGIYSDDNLYDYGADSLSMAQAAAKIRNEINADIPFEKLLRQILNTPVIKKLEEFIIADGSKEAEPARKDEEKPFAYTKDFGGDNGDRLRVLIHNGLGIIENYVHLGKYLAEQNQGRIMAIGLADTEKYCSLKEDEILGFLADTYTDIIIGTEMKRIQLIGYCYSGTIAVEIAKRLMERGIAVDDVCVIDGGSMPITVTEEFTYEMMFANIIGLSLEDFGFDSAKVMERLMDDMVKSGNMLLKTDGILEFYQMNSGKTPDSIFYELRKMKQEERLEYYQKRYKLKTGKDFEMASMVRLFGIFKQSFHVYVTPGIYFGNIRYFSVKEKAGMYKYLIEMIGKWKDICMGDFSITEINGDHFSCIENAVYAEELSGLLK</sequence>
<dbReference type="InterPro" id="IPR044894">
    <property type="entry name" value="TubC_N_sf"/>
</dbReference>
<dbReference type="Proteomes" id="UP000248132">
    <property type="component" value="Unassembled WGS sequence"/>
</dbReference>
<keyword evidence="9" id="KW-1185">Reference proteome</keyword>
<evidence type="ECO:0000313" key="8">
    <source>
        <dbReference type="EMBL" id="PYG90246.1"/>
    </source>
</evidence>
<dbReference type="CDD" id="cd19535">
    <property type="entry name" value="Cyc_NRPS"/>
    <property type="match status" value="1"/>
</dbReference>
<evidence type="ECO:0000256" key="6">
    <source>
        <dbReference type="ARBA" id="ARBA00023194"/>
    </source>
</evidence>
<dbReference type="InterPro" id="IPR029058">
    <property type="entry name" value="AB_hydrolase_fold"/>
</dbReference>
<dbReference type="EMBL" id="QKMR01000001">
    <property type="protein sequence ID" value="PYG90246.1"/>
    <property type="molecule type" value="Genomic_DNA"/>
</dbReference>
<gene>
    <name evidence="8" type="ORF">LY28_00126</name>
</gene>
<dbReference type="InterPro" id="IPR013217">
    <property type="entry name" value="Methyltransf_12"/>
</dbReference>
<dbReference type="FunFam" id="3.30.559.10:FF:000023">
    <property type="entry name" value="Non-ribosomal peptide synthetase"/>
    <property type="match status" value="1"/>
</dbReference>
<dbReference type="InterPro" id="IPR036736">
    <property type="entry name" value="ACP-like_sf"/>
</dbReference>
<evidence type="ECO:0000313" key="9">
    <source>
        <dbReference type="Proteomes" id="UP000248132"/>
    </source>
</evidence>
<dbReference type="PROSITE" id="PS00455">
    <property type="entry name" value="AMP_BINDING"/>
    <property type="match status" value="1"/>
</dbReference>
<dbReference type="Gene3D" id="3.30.559.30">
    <property type="entry name" value="Nonribosomal peptide synthetase, condensation domain"/>
    <property type="match status" value="1"/>
</dbReference>
<dbReference type="InterPro" id="IPR045851">
    <property type="entry name" value="AMP-bd_C_sf"/>
</dbReference>
<dbReference type="SUPFAM" id="SSF47336">
    <property type="entry name" value="ACP-like"/>
    <property type="match status" value="1"/>
</dbReference>
<dbReference type="InterPro" id="IPR009081">
    <property type="entry name" value="PP-bd_ACP"/>
</dbReference>
<dbReference type="GO" id="GO:0043041">
    <property type="term" value="P:amino acid activation for nonribosomal peptide biosynthetic process"/>
    <property type="evidence" value="ECO:0007669"/>
    <property type="project" value="TreeGrafter"/>
</dbReference>
<evidence type="ECO:0000256" key="5">
    <source>
        <dbReference type="ARBA" id="ARBA00022598"/>
    </source>
</evidence>
<evidence type="ECO:0000256" key="4">
    <source>
        <dbReference type="ARBA" id="ARBA00022553"/>
    </source>
</evidence>
<dbReference type="Gene3D" id="3.30.300.30">
    <property type="match status" value="2"/>
</dbReference>
<evidence type="ECO:0000259" key="7">
    <source>
        <dbReference type="PROSITE" id="PS50075"/>
    </source>
</evidence>
<dbReference type="Pfam" id="PF00975">
    <property type="entry name" value="Thioesterase"/>
    <property type="match status" value="1"/>
</dbReference>
<dbReference type="InterPro" id="IPR029063">
    <property type="entry name" value="SAM-dependent_MTases_sf"/>
</dbReference>
<dbReference type="Pfam" id="PF00668">
    <property type="entry name" value="Condensation"/>
    <property type="match status" value="1"/>
</dbReference>
<dbReference type="InterPro" id="IPR023213">
    <property type="entry name" value="CAT-like_dom_sf"/>
</dbReference>
<accession>A0A318XPH5</accession>
<dbReference type="InterPro" id="IPR020845">
    <property type="entry name" value="AMP-binding_CS"/>
</dbReference>
<comment type="cofactor">
    <cofactor evidence="1">
        <name>pantetheine 4'-phosphate</name>
        <dbReference type="ChEBI" id="CHEBI:47942"/>
    </cofactor>
</comment>
<dbReference type="PROSITE" id="PS00012">
    <property type="entry name" value="PHOSPHOPANTETHEINE"/>
    <property type="match status" value="1"/>
</dbReference>
<protein>
    <submittedName>
        <fullName evidence="8">Pyochelin synthetase</fullName>
    </submittedName>
</protein>
<dbReference type="Pfam" id="PF08242">
    <property type="entry name" value="Methyltransf_12"/>
    <property type="match status" value="1"/>
</dbReference>
<dbReference type="PANTHER" id="PTHR45527">
    <property type="entry name" value="NONRIBOSOMAL PEPTIDE SYNTHETASE"/>
    <property type="match status" value="1"/>
</dbReference>
<dbReference type="GO" id="GO:0017000">
    <property type="term" value="P:antibiotic biosynthetic process"/>
    <property type="evidence" value="ECO:0007669"/>
    <property type="project" value="UniProtKB-KW"/>
</dbReference>
<dbReference type="InterPro" id="IPR001242">
    <property type="entry name" value="Condensation_dom"/>
</dbReference>
<comment type="caution">
    <text evidence="8">The sequence shown here is derived from an EMBL/GenBank/DDBJ whole genome shotgun (WGS) entry which is preliminary data.</text>
</comment>
<keyword evidence="5" id="KW-0436">Ligase</keyword>
<reference evidence="8 9" key="1">
    <citation type="submission" date="2018-06" db="EMBL/GenBank/DDBJ databases">
        <title>Genomic Encyclopedia of Type Strains, Phase I: the one thousand microbial genomes (KMG-I) project.</title>
        <authorList>
            <person name="Kyrpides N."/>
        </authorList>
    </citation>
    <scope>NUCLEOTIDE SEQUENCE [LARGE SCALE GENOMIC DNA]</scope>
    <source>
        <strain evidence="8 9">DSM 19573</strain>
    </source>
</reference>